<dbReference type="AlphaFoldDB" id="A0A1G7I7F1"/>
<name>A0A1G7I7F1_9RHOB</name>
<dbReference type="PANTHER" id="PTHR35848">
    <property type="entry name" value="OXALATE-BINDING PROTEIN"/>
    <property type="match status" value="1"/>
</dbReference>
<dbReference type="GO" id="GO:0046872">
    <property type="term" value="F:metal ion binding"/>
    <property type="evidence" value="ECO:0007669"/>
    <property type="project" value="UniProtKB-KW"/>
</dbReference>
<evidence type="ECO:0000313" key="4">
    <source>
        <dbReference type="Proteomes" id="UP000182284"/>
    </source>
</evidence>
<gene>
    <name evidence="3" type="ORF">SAMN04488117_102220</name>
</gene>
<dbReference type="InterPro" id="IPR011051">
    <property type="entry name" value="RmlC_Cupin_sf"/>
</dbReference>
<protein>
    <submittedName>
        <fullName evidence="3">Uncharacterized conserved protein, cupin superfamily</fullName>
    </submittedName>
</protein>
<feature type="domain" description="Cupin type-2" evidence="2">
    <location>
        <begin position="40"/>
        <end position="111"/>
    </location>
</feature>
<dbReference type="CDD" id="cd02224">
    <property type="entry name" value="cupin_SPO2919-like"/>
    <property type="match status" value="1"/>
</dbReference>
<evidence type="ECO:0000256" key="1">
    <source>
        <dbReference type="ARBA" id="ARBA00022723"/>
    </source>
</evidence>
<dbReference type="InterPro" id="IPR014710">
    <property type="entry name" value="RmlC-like_jellyroll"/>
</dbReference>
<evidence type="ECO:0000259" key="2">
    <source>
        <dbReference type="Pfam" id="PF07883"/>
    </source>
</evidence>
<dbReference type="PANTHER" id="PTHR35848:SF9">
    <property type="entry name" value="SLL1358 PROTEIN"/>
    <property type="match status" value="1"/>
</dbReference>
<evidence type="ECO:0000313" key="3">
    <source>
        <dbReference type="EMBL" id="SDF08592.1"/>
    </source>
</evidence>
<accession>A0A1G7I7F1</accession>
<dbReference type="RefSeq" id="WP_074642453.1">
    <property type="nucleotide sequence ID" value="NZ_FNBL01000002.1"/>
</dbReference>
<dbReference type="SUPFAM" id="SSF51182">
    <property type="entry name" value="RmlC-like cupins"/>
    <property type="match status" value="1"/>
</dbReference>
<reference evidence="3 4" key="1">
    <citation type="submission" date="2016-10" db="EMBL/GenBank/DDBJ databases">
        <authorList>
            <person name="de Groot N.N."/>
        </authorList>
    </citation>
    <scope>NUCLEOTIDE SEQUENCE [LARGE SCALE GENOMIC DNA]</scope>
    <source>
        <strain evidence="3 4">DSM 27375</strain>
    </source>
</reference>
<dbReference type="Proteomes" id="UP000182284">
    <property type="component" value="Unassembled WGS sequence"/>
</dbReference>
<proteinExistence type="predicted"/>
<dbReference type="InterPro" id="IPR013096">
    <property type="entry name" value="Cupin_2"/>
</dbReference>
<dbReference type="Gene3D" id="2.60.120.10">
    <property type="entry name" value="Jelly Rolls"/>
    <property type="match status" value="1"/>
</dbReference>
<dbReference type="OrthoDB" id="5290459at2"/>
<organism evidence="3 4">
    <name type="scientific">Celeribacter baekdonensis</name>
    <dbReference type="NCBI Taxonomy" id="875171"/>
    <lineage>
        <taxon>Bacteria</taxon>
        <taxon>Pseudomonadati</taxon>
        <taxon>Pseudomonadota</taxon>
        <taxon>Alphaproteobacteria</taxon>
        <taxon>Rhodobacterales</taxon>
        <taxon>Roseobacteraceae</taxon>
        <taxon>Celeribacter</taxon>
    </lineage>
</organism>
<keyword evidence="1" id="KW-0479">Metal-binding</keyword>
<dbReference type="EMBL" id="FNBL01000002">
    <property type="protein sequence ID" value="SDF08592.1"/>
    <property type="molecule type" value="Genomic_DNA"/>
</dbReference>
<sequence>MPKFTPDTALKDSGTSSACGSYEALLFSDSGGLTQFGAFLEILPPGSASSIKHWHQTEDEMVFVVTGEVQVIEGAETYVLRAGEAATFKAGVAKGHYLTNVSDQEARYLVIGTRSMGDTVTYPDRDRILTFTRDPGATEVKTRHYTTLDGQPAQSPYED</sequence>
<dbReference type="Pfam" id="PF07883">
    <property type="entry name" value="Cupin_2"/>
    <property type="match status" value="1"/>
</dbReference>
<dbReference type="InterPro" id="IPR051610">
    <property type="entry name" value="GPI/OXD"/>
</dbReference>